<dbReference type="OrthoDB" id="242910at2759"/>
<protein>
    <recommendedName>
        <fullName evidence="2">non-specific serine/threonine protein kinase</fullName>
        <ecNumber evidence="2">2.7.11.1</ecNumber>
    </recommendedName>
</protein>
<keyword evidence="14" id="KW-1185">Reference proteome</keyword>
<dbReference type="PROSITE" id="PS50011">
    <property type="entry name" value="PROTEIN_KINASE_DOM"/>
    <property type="match status" value="1"/>
</dbReference>
<dbReference type="InterPro" id="IPR000719">
    <property type="entry name" value="Prot_kinase_dom"/>
</dbReference>
<keyword evidence="7" id="KW-0547">Nucleotide-binding</keyword>
<feature type="repeat" description="WD" evidence="10">
    <location>
        <begin position="1316"/>
        <end position="1350"/>
    </location>
</feature>
<dbReference type="FunFam" id="1.25.10.10:FF:000342">
    <property type="entry name" value="Serine/threonine-protein kinase VPS15"/>
    <property type="match status" value="1"/>
</dbReference>
<evidence type="ECO:0000256" key="1">
    <source>
        <dbReference type="ARBA" id="ARBA00004419"/>
    </source>
</evidence>
<dbReference type="GO" id="GO:0004674">
    <property type="term" value="F:protein serine/threonine kinase activity"/>
    <property type="evidence" value="ECO:0007669"/>
    <property type="project" value="UniProtKB-KW"/>
</dbReference>
<dbReference type="GO" id="GO:0071561">
    <property type="term" value="C:nucleus-vacuole junction"/>
    <property type="evidence" value="ECO:0007669"/>
    <property type="project" value="TreeGrafter"/>
</dbReference>
<dbReference type="InterPro" id="IPR020472">
    <property type="entry name" value="WD40_PAC1"/>
</dbReference>
<dbReference type="GO" id="GO:0006623">
    <property type="term" value="P:protein targeting to vacuole"/>
    <property type="evidence" value="ECO:0007669"/>
    <property type="project" value="TreeGrafter"/>
</dbReference>
<dbReference type="InterPro" id="IPR015943">
    <property type="entry name" value="WD40/YVTN_repeat-like_dom_sf"/>
</dbReference>
<dbReference type="EC" id="2.7.11.1" evidence="2"/>
<dbReference type="InterPro" id="IPR008271">
    <property type="entry name" value="Ser/Thr_kinase_AS"/>
</dbReference>
<dbReference type="PANTHER" id="PTHR17583">
    <property type="entry name" value="PHOSPHOINOSITIDE 3-KINASE REGULATORY SUBUNIT 4"/>
    <property type="match status" value="1"/>
</dbReference>
<dbReference type="GO" id="GO:0005524">
    <property type="term" value="F:ATP binding"/>
    <property type="evidence" value="ECO:0007669"/>
    <property type="project" value="UniProtKB-KW"/>
</dbReference>
<feature type="repeat" description="WD" evidence="10">
    <location>
        <begin position="986"/>
        <end position="1004"/>
    </location>
</feature>
<dbReference type="EMBL" id="CP012526">
    <property type="protein sequence ID" value="ALC47828.1"/>
    <property type="molecule type" value="Genomic_DNA"/>
</dbReference>
<dbReference type="STRING" id="30019.A0A0M4EH48"/>
<evidence type="ECO:0000256" key="2">
    <source>
        <dbReference type="ARBA" id="ARBA00012513"/>
    </source>
</evidence>
<dbReference type="InterPro" id="IPR036322">
    <property type="entry name" value="WD40_repeat_dom_sf"/>
</dbReference>
<dbReference type="PROSITE" id="PS50082">
    <property type="entry name" value="WD_REPEATS_2"/>
    <property type="match status" value="3"/>
</dbReference>
<dbReference type="SUPFAM" id="SSF48371">
    <property type="entry name" value="ARM repeat"/>
    <property type="match status" value="1"/>
</dbReference>
<dbReference type="Gene3D" id="2.130.10.10">
    <property type="entry name" value="YVTN repeat-like/Quinoprotein amine dehydrogenase"/>
    <property type="match status" value="2"/>
</dbReference>
<proteinExistence type="predicted"/>
<dbReference type="SMART" id="SM00220">
    <property type="entry name" value="S_TKc"/>
    <property type="match status" value="1"/>
</dbReference>
<feature type="repeat" description="WD" evidence="10">
    <location>
        <begin position="1234"/>
        <end position="1249"/>
    </location>
</feature>
<dbReference type="PRINTS" id="PR00320">
    <property type="entry name" value="GPROTEINBRPT"/>
</dbReference>
<dbReference type="SUPFAM" id="SSF56112">
    <property type="entry name" value="Protein kinase-like (PK-like)"/>
    <property type="match status" value="1"/>
</dbReference>
<dbReference type="Pfam" id="PF00400">
    <property type="entry name" value="WD40"/>
    <property type="match status" value="3"/>
</dbReference>
<dbReference type="InterPro" id="IPR055231">
    <property type="entry name" value="2AA_helical"/>
</dbReference>
<keyword evidence="8" id="KW-0418">Kinase</keyword>
<evidence type="ECO:0000256" key="5">
    <source>
        <dbReference type="ARBA" id="ARBA00022679"/>
    </source>
</evidence>
<dbReference type="InterPro" id="IPR011009">
    <property type="entry name" value="Kinase-like_dom_sf"/>
</dbReference>
<keyword evidence="3" id="KW-0723">Serine/threonine-protein kinase</keyword>
<dbReference type="GO" id="GO:0005770">
    <property type="term" value="C:late endosome"/>
    <property type="evidence" value="ECO:0007669"/>
    <property type="project" value="TreeGrafter"/>
</dbReference>
<dbReference type="Gene3D" id="1.10.510.10">
    <property type="entry name" value="Transferase(Phosphotransferase) domain 1"/>
    <property type="match status" value="1"/>
</dbReference>
<evidence type="ECO:0000256" key="9">
    <source>
        <dbReference type="ARBA" id="ARBA00022840"/>
    </source>
</evidence>
<feature type="region of interest" description="Disordered" evidence="11">
    <location>
        <begin position="1290"/>
        <end position="1318"/>
    </location>
</feature>
<keyword evidence="4 10" id="KW-0853">WD repeat</keyword>
<dbReference type="GO" id="GO:0005776">
    <property type="term" value="C:autophagosome"/>
    <property type="evidence" value="ECO:0007669"/>
    <property type="project" value="UniProtKB-SubCell"/>
</dbReference>
<name>A0A0M4EH48_DROBS</name>
<dbReference type="Proteomes" id="UP000494163">
    <property type="component" value="Chromosome 3R"/>
</dbReference>
<dbReference type="CDD" id="cd13980">
    <property type="entry name" value="STKc_Vps15"/>
    <property type="match status" value="1"/>
</dbReference>
<dbReference type="Pfam" id="PF22956">
    <property type="entry name" value="VPS15-like_hel"/>
    <property type="match status" value="1"/>
</dbReference>
<dbReference type="GO" id="GO:0045324">
    <property type="term" value="P:late endosome to vacuole transport"/>
    <property type="evidence" value="ECO:0007669"/>
    <property type="project" value="InterPro"/>
</dbReference>
<comment type="subcellular location">
    <subcellularLocation>
        <location evidence="1">Cytoplasmic vesicle</location>
        <location evidence="1">Autophagosome</location>
    </subcellularLocation>
</comment>
<dbReference type="InterPro" id="IPR011989">
    <property type="entry name" value="ARM-like"/>
</dbReference>
<evidence type="ECO:0000256" key="6">
    <source>
        <dbReference type="ARBA" id="ARBA00022737"/>
    </source>
</evidence>
<gene>
    <name evidence="13" type="ORF">Dbus_chr3Rg2578</name>
</gene>
<evidence type="ECO:0000256" key="10">
    <source>
        <dbReference type="PROSITE-ProRule" id="PRU00221"/>
    </source>
</evidence>
<dbReference type="PANTHER" id="PTHR17583:SF0">
    <property type="entry name" value="PHOSPHOINOSITIDE 3-KINASE REGULATORY SUBUNIT 4"/>
    <property type="match status" value="1"/>
</dbReference>
<evidence type="ECO:0000256" key="7">
    <source>
        <dbReference type="ARBA" id="ARBA00022741"/>
    </source>
</evidence>
<dbReference type="InterPro" id="IPR045162">
    <property type="entry name" value="Vps15-like"/>
</dbReference>
<evidence type="ECO:0000256" key="3">
    <source>
        <dbReference type="ARBA" id="ARBA00022527"/>
    </source>
</evidence>
<keyword evidence="5" id="KW-0808">Transferase</keyword>
<dbReference type="GO" id="GO:0016236">
    <property type="term" value="P:macroautophagy"/>
    <property type="evidence" value="ECO:0007669"/>
    <property type="project" value="InterPro"/>
</dbReference>
<reference evidence="13 14" key="1">
    <citation type="submission" date="2015-08" db="EMBL/GenBank/DDBJ databases">
        <title>Ancestral chromatin configuration constrains chromatin evolution on differentiating sex chromosomes in Drosophila.</title>
        <authorList>
            <person name="Zhou Q."/>
            <person name="Bachtrog D."/>
        </authorList>
    </citation>
    <scope>NUCLEOTIDE SEQUENCE [LARGE SCALE GENOMIC DNA]</scope>
    <source>
        <tissue evidence="13">Whole larvae</tissue>
    </source>
</reference>
<evidence type="ECO:0000313" key="14">
    <source>
        <dbReference type="Proteomes" id="UP000494163"/>
    </source>
</evidence>
<accession>A0A0M4EH48</accession>
<feature type="domain" description="Protein kinase" evidence="12">
    <location>
        <begin position="28"/>
        <end position="329"/>
    </location>
</feature>
<keyword evidence="6" id="KW-0677">Repeat</keyword>
<keyword evidence="9" id="KW-0067">ATP-binding</keyword>
<dbReference type="GO" id="GO:0034272">
    <property type="term" value="C:phosphatidylinositol 3-kinase complex, class III, type II"/>
    <property type="evidence" value="ECO:0007669"/>
    <property type="project" value="TreeGrafter"/>
</dbReference>
<evidence type="ECO:0000256" key="8">
    <source>
        <dbReference type="ARBA" id="ARBA00022777"/>
    </source>
</evidence>
<evidence type="ECO:0000313" key="13">
    <source>
        <dbReference type="EMBL" id="ALC47828.1"/>
    </source>
</evidence>
<organism evidence="13 14">
    <name type="scientific">Drosophila busckii</name>
    <name type="common">Fruit fly</name>
    <dbReference type="NCBI Taxonomy" id="30019"/>
    <lineage>
        <taxon>Eukaryota</taxon>
        <taxon>Metazoa</taxon>
        <taxon>Ecdysozoa</taxon>
        <taxon>Arthropoda</taxon>
        <taxon>Hexapoda</taxon>
        <taxon>Insecta</taxon>
        <taxon>Pterygota</taxon>
        <taxon>Neoptera</taxon>
        <taxon>Endopterygota</taxon>
        <taxon>Diptera</taxon>
        <taxon>Brachycera</taxon>
        <taxon>Muscomorpha</taxon>
        <taxon>Ephydroidea</taxon>
        <taxon>Drosophilidae</taxon>
        <taxon>Drosophila</taxon>
    </lineage>
</organism>
<dbReference type="Pfam" id="PF00069">
    <property type="entry name" value="Pkinase"/>
    <property type="match status" value="1"/>
</dbReference>
<dbReference type="FunFam" id="1.10.510.10:FF:000741">
    <property type="entry name" value="Uncharacterized protein, isoform A"/>
    <property type="match status" value="1"/>
</dbReference>
<dbReference type="PROSITE" id="PS00108">
    <property type="entry name" value="PROTEIN_KINASE_ST"/>
    <property type="match status" value="1"/>
</dbReference>
<dbReference type="PROSITE" id="PS50294">
    <property type="entry name" value="WD_REPEATS_REGION"/>
    <property type="match status" value="2"/>
</dbReference>
<dbReference type="OMA" id="MLMMRID"/>
<dbReference type="GO" id="GO:0034271">
    <property type="term" value="C:phosphatidylinositol 3-kinase complex, class III, type I"/>
    <property type="evidence" value="ECO:0007669"/>
    <property type="project" value="TreeGrafter"/>
</dbReference>
<dbReference type="SMART" id="SM00320">
    <property type="entry name" value="WD40"/>
    <property type="match status" value="6"/>
</dbReference>
<dbReference type="InterPro" id="IPR001680">
    <property type="entry name" value="WD40_rpt"/>
</dbReference>
<evidence type="ECO:0000256" key="11">
    <source>
        <dbReference type="SAM" id="MobiDB-lite"/>
    </source>
</evidence>
<dbReference type="Gene3D" id="1.25.10.10">
    <property type="entry name" value="Leucine-rich Repeat Variant"/>
    <property type="match status" value="1"/>
</dbReference>
<dbReference type="SUPFAM" id="SSF50978">
    <property type="entry name" value="WD40 repeat-like"/>
    <property type="match status" value="1"/>
</dbReference>
<sequence>MGNQLVGIAPSQIYAVEHYFSGQFGNEIIFDLNMGSTRFFKVAKAKTDEGLIVVKVFVKHDPTLPLEDHKERLESIKKTLTMANAVNCLPFQRVELIDKAAYIMREFVKHSLYDRVSTRPFLTVLEKKWITFQILCALNQCHKQKICHGDIKLENILITSWNWILLSDFASFKPTYLPEDNPADYTYFFDTSRRRTCYIAPERFVKTLSSEDDPSNGNMSVIHSDSIIRVPPSYAGNTLLPAMDIFSAGCALLELWTEGTAPFELSQLLAYRLGERELVEKHLAGIENERLRKLLASMIDINSLNRKSAEDYLDQERGKLFPEYFYSFLQSYLQMFSSTPIMSPDDKIQCLHKDIGHCIKVLTQAQDITPSDDEDIGFVCEKKDPVKCERLPPDQDGLILIISVVTSCIRGLKQTNTKIAALQLLQKLSKYTTSETILDRILPYILNLAQKSPAKVQVQAIETLTACLSMVKDIPRSDANVFPEYILPYITDLASESSAVIVRVAFARHIAALAKSAVYFLEETQRNAPNEMPTPRYEAELNALHDIVRQAVLSVLTDSQPIVKQTLMESGICDLCAFFGKEKANDVILSHIMTFLNDEDKNLRGAFYDNIAGVAGYVGWQASDILVPLLQQGFTDREEFVIAKAIRAVTILIELGHIKKPTVTEIVHESACYLCHPNLWVRHEICGMIATTARNLSAIDVQCKIIPAIGRFLKAPLIQVEKPHILLDCVLPPIPRQIFDSVLRYQDIQQFVYALEERARVRSKTRPGVQPQYEHSSQLLRNLFRRLNSEGLCETIELQLLAMKPFLISLKHKAQLELDDACSANGRIVVSRKHVACHEYPLADKAPKLIMDNRSNEPAVLASPATEAVATPHMGGALVVGSGGSPASGAIVMGAPATTVSAATSLGEYTMPDRNYLLERSSECCKDLESLTQKIKRSYRVLSLSQRCNYDKLQTPYPANWQMGGTLVAHLHEHSESVIKLAPLRPDGSLFASGSIDGTVRLWDCSKLNGNHGINKSRQVYSAKTPIYALAAYDAGQSLAVGGKDGSLLIMRIDRNSTKMTLQQALDQNEYDDGPVVDMHAYDQAPHSVIIYATLYGGIIAWDTRMQHSAWRLQNELRHGVITTICADPTGSWLATGTSGGKHICWDLRFRLPITEIKHPADSWIRKVACHPTEPSYLISASQSNNEVSIWNIETGQRQTVLWASSAPVLTNTSLNDPATNCGILSGVVDGSAFILTGSSDQRIRYWDIGAPKNSSLKVPAANDNLANVSFNYSARLIDGSQVIDEQIIPKSNAVDSQQMRSSTEDPPRSGPDMPRASHHDAITDLLMCKDKGQIYIASASRDGVIKLWK</sequence>
<evidence type="ECO:0000256" key="4">
    <source>
        <dbReference type="ARBA" id="ARBA00022574"/>
    </source>
</evidence>
<dbReference type="InterPro" id="IPR016024">
    <property type="entry name" value="ARM-type_fold"/>
</dbReference>
<evidence type="ECO:0000259" key="12">
    <source>
        <dbReference type="PROSITE" id="PS50011"/>
    </source>
</evidence>